<evidence type="ECO:0000256" key="10">
    <source>
        <dbReference type="PROSITE-ProRule" id="PRU01343"/>
    </source>
</evidence>
<feature type="binding site" evidence="8">
    <location>
        <position position="22"/>
    </location>
    <ligand>
        <name>Mg(2+)</name>
        <dbReference type="ChEBI" id="CHEBI:18420"/>
        <label>1</label>
    </ligand>
</feature>
<proteinExistence type="inferred from homology"/>
<dbReference type="GO" id="GO:0008311">
    <property type="term" value="F:double-stranded DNA 3'-5' DNA exonuclease activity"/>
    <property type="evidence" value="ECO:0007669"/>
    <property type="project" value="TreeGrafter"/>
</dbReference>
<evidence type="ECO:0000313" key="15">
    <source>
        <dbReference type="Proteomes" id="UP001212841"/>
    </source>
</evidence>
<evidence type="ECO:0000256" key="9">
    <source>
        <dbReference type="PIRSR" id="PIRSR604808-3"/>
    </source>
</evidence>
<keyword evidence="14" id="KW-0255">Endonuclease</keyword>
<evidence type="ECO:0000256" key="12">
    <source>
        <dbReference type="SAM" id="MobiDB-lite"/>
    </source>
</evidence>
<feature type="site" description="Transition state stabilizer" evidence="9">
    <location>
        <position position="22"/>
    </location>
</feature>
<evidence type="ECO:0000256" key="6">
    <source>
        <dbReference type="ARBA" id="ARBA00022842"/>
    </source>
</evidence>
<keyword evidence="4" id="KW-0378">Hydrolase</keyword>
<feature type="region of interest" description="Disordered" evidence="12">
    <location>
        <begin position="194"/>
        <end position="231"/>
    </location>
</feature>
<dbReference type="GO" id="GO:0008081">
    <property type="term" value="F:phosphoric diester hydrolase activity"/>
    <property type="evidence" value="ECO:0007669"/>
    <property type="project" value="TreeGrafter"/>
</dbReference>
<feature type="compositionally biased region" description="Polar residues" evidence="12">
    <location>
        <begin position="348"/>
        <end position="358"/>
    </location>
</feature>
<feature type="binding site" evidence="8">
    <location>
        <position position="123"/>
    </location>
    <ligand>
        <name>Mg(2+)</name>
        <dbReference type="ChEBI" id="CHEBI:18420"/>
        <label>1</label>
    </ligand>
</feature>
<dbReference type="GO" id="GO:0006284">
    <property type="term" value="P:base-excision repair"/>
    <property type="evidence" value="ECO:0007669"/>
    <property type="project" value="TreeGrafter"/>
</dbReference>
<dbReference type="EMBL" id="JADGJD010000142">
    <property type="protein sequence ID" value="KAJ3054359.1"/>
    <property type="molecule type" value="Genomic_DNA"/>
</dbReference>
<dbReference type="GO" id="GO:0003906">
    <property type="term" value="F:DNA-(apurinic or apyrimidinic site) endonuclease activity"/>
    <property type="evidence" value="ECO:0007669"/>
    <property type="project" value="TreeGrafter"/>
</dbReference>
<dbReference type="Proteomes" id="UP001212841">
    <property type="component" value="Unassembled WGS sequence"/>
</dbReference>
<feature type="compositionally biased region" description="Basic and acidic residues" evidence="12">
    <location>
        <begin position="203"/>
        <end position="217"/>
    </location>
</feature>
<evidence type="ECO:0000259" key="13">
    <source>
        <dbReference type="PROSITE" id="PS51999"/>
    </source>
</evidence>
<dbReference type="PANTHER" id="PTHR22748">
    <property type="entry name" value="AP ENDONUCLEASE"/>
    <property type="match status" value="1"/>
</dbReference>
<dbReference type="PANTHER" id="PTHR22748:SF4">
    <property type="entry name" value="DNA-(APURINIC OR APYRIMIDINIC SITE) ENDONUCLEASE 2"/>
    <property type="match status" value="1"/>
</dbReference>
<feature type="binding site" evidence="8">
    <location>
        <position position="124"/>
    </location>
    <ligand>
        <name>Mg(2+)</name>
        <dbReference type="ChEBI" id="CHEBI:18420"/>
        <label>1</label>
    </ligand>
</feature>
<dbReference type="InterPro" id="IPR004808">
    <property type="entry name" value="AP_endonuc_1"/>
</dbReference>
<evidence type="ECO:0000256" key="2">
    <source>
        <dbReference type="ARBA" id="ARBA00022723"/>
    </source>
</evidence>
<evidence type="ECO:0000256" key="8">
    <source>
        <dbReference type="PIRSR" id="PIRSR604808-2"/>
    </source>
</evidence>
<evidence type="ECO:0000313" key="14">
    <source>
        <dbReference type="EMBL" id="KAJ3054359.1"/>
    </source>
</evidence>
<keyword evidence="6 8" id="KW-0460">Magnesium</keyword>
<keyword evidence="11" id="KW-0227">DNA damage</keyword>
<feature type="compositionally biased region" description="Polar residues" evidence="12">
    <location>
        <begin position="243"/>
        <end position="258"/>
    </location>
</feature>
<feature type="domain" description="GRF-type" evidence="13">
    <location>
        <begin position="428"/>
        <end position="482"/>
    </location>
</feature>
<dbReference type="GO" id="GO:0005634">
    <property type="term" value="C:nucleus"/>
    <property type="evidence" value="ECO:0007669"/>
    <property type="project" value="TreeGrafter"/>
</dbReference>
<gene>
    <name evidence="14" type="primary">APN2</name>
    <name evidence="14" type="ORF">HK097_002023</name>
</gene>
<evidence type="ECO:0000256" key="3">
    <source>
        <dbReference type="ARBA" id="ARBA00022771"/>
    </source>
</evidence>
<keyword evidence="2 8" id="KW-0479">Metal-binding</keyword>
<dbReference type="PROSITE" id="PS51999">
    <property type="entry name" value="ZF_GRF"/>
    <property type="match status" value="1"/>
</dbReference>
<reference evidence="14" key="1">
    <citation type="submission" date="2020-05" db="EMBL/GenBank/DDBJ databases">
        <title>Phylogenomic resolution of chytrid fungi.</title>
        <authorList>
            <person name="Stajich J.E."/>
            <person name="Amses K."/>
            <person name="Simmons R."/>
            <person name="Seto K."/>
            <person name="Myers J."/>
            <person name="Bonds A."/>
            <person name="Quandt C.A."/>
            <person name="Barry K."/>
            <person name="Liu P."/>
            <person name="Grigoriev I."/>
            <person name="Longcore J.E."/>
            <person name="James T.Y."/>
        </authorList>
    </citation>
    <scope>NUCLEOTIDE SEQUENCE</scope>
    <source>
        <strain evidence="14">JEL0318</strain>
    </source>
</reference>
<evidence type="ECO:0000256" key="5">
    <source>
        <dbReference type="ARBA" id="ARBA00022833"/>
    </source>
</evidence>
<comment type="similarity">
    <text evidence="1 11">Belongs to the DNA repair enzymes AP/ExoA family.</text>
</comment>
<feature type="binding site" evidence="8">
    <location>
        <position position="20"/>
    </location>
    <ligand>
        <name>Mg(2+)</name>
        <dbReference type="ChEBI" id="CHEBI:18420"/>
        <label>1</label>
    </ligand>
</feature>
<keyword evidence="5" id="KW-0862">Zinc</keyword>
<feature type="compositionally biased region" description="Polar residues" evidence="12">
    <location>
        <begin position="295"/>
        <end position="318"/>
    </location>
</feature>
<comment type="cofactor">
    <cofactor evidence="8 11">
        <name>Mg(2+)</name>
        <dbReference type="ChEBI" id="CHEBI:18420"/>
    </cofactor>
    <cofactor evidence="8 11">
        <name>Mn(2+)</name>
        <dbReference type="ChEBI" id="CHEBI:29035"/>
    </cofactor>
    <text evidence="8 11">Probably binds two magnesium or manganese ions per subunit.</text>
</comment>
<dbReference type="SUPFAM" id="SSF56219">
    <property type="entry name" value="DNase I-like"/>
    <property type="match status" value="1"/>
</dbReference>
<keyword evidence="8" id="KW-0464">Manganese</keyword>
<keyword evidence="15" id="KW-1185">Reference proteome</keyword>
<organism evidence="14 15">
    <name type="scientific">Rhizophlyctis rosea</name>
    <dbReference type="NCBI Taxonomy" id="64517"/>
    <lineage>
        <taxon>Eukaryota</taxon>
        <taxon>Fungi</taxon>
        <taxon>Fungi incertae sedis</taxon>
        <taxon>Chytridiomycota</taxon>
        <taxon>Chytridiomycota incertae sedis</taxon>
        <taxon>Chytridiomycetes</taxon>
        <taxon>Rhizophlyctidales</taxon>
        <taxon>Rhizophlyctidaceae</taxon>
        <taxon>Rhizophlyctis</taxon>
    </lineage>
</organism>
<feature type="region of interest" description="Disordered" evidence="12">
    <location>
        <begin position="348"/>
        <end position="413"/>
    </location>
</feature>
<dbReference type="InterPro" id="IPR036691">
    <property type="entry name" value="Endo/exonu/phosph_ase_sf"/>
</dbReference>
<dbReference type="Pfam" id="PF03372">
    <property type="entry name" value="Exo_endo_phos"/>
    <property type="match status" value="1"/>
</dbReference>
<accession>A0AAD5X6N9</accession>
<feature type="site" description="Important for catalytic activity" evidence="9">
    <location>
        <position position="98"/>
    </location>
</feature>
<dbReference type="InterPro" id="IPR010666">
    <property type="entry name" value="Znf_GRF"/>
</dbReference>
<dbReference type="Gene3D" id="3.60.10.10">
    <property type="entry name" value="Endonuclease/exonuclease/phosphatase"/>
    <property type="match status" value="1"/>
</dbReference>
<dbReference type="Pfam" id="PF06839">
    <property type="entry name" value="Zn_ribbon_GRF"/>
    <property type="match status" value="1"/>
</dbReference>
<keyword evidence="7" id="KW-0539">Nucleus</keyword>
<dbReference type="InterPro" id="IPR005135">
    <property type="entry name" value="Endo/exonuclease/phosphatase"/>
</dbReference>
<sequence length="500" mass="55082">MQIQVEALIAAGREVVIVGDVNACHEEIDHCDPKQSLKEHGIEHFQDTPARQWFHKFLHPLGPMVDTFRHFHPTTEKAFTCWNTLLNARYVNFGTRIDYILCTQKLVPWIEDATVENQIYGSDHCPVAVVLRDEDAQSGVSLVDMMAPEVAVPGAKRDPPRLCARWWNEFTGKQQKLSGFFMKKGSEVREDCDAVQEIPLEGRSSEDESSSRSEKAIASEASSGMPPEEINGTMEDRIIASTSDLENGPSKSSGNGRETSPRDGHAALSLYTEDMAFGEASQKDRNQGSGGTGKLTRTGSKSVKTSTQKRSQGPVQTAISSFFVKRPGMSSEIGKGSVALTNISHTKTPTANIPNHSSALEIDPLASPPLTQHTQSQTLPSLSPDFFTDDATPSATPTSTSTALPSFTNSNPSDQWKLLMQPREIPQCWHGEPAREWTVNKTGPNQGRRFYLCNRPVGPAEGKGKKEIGEWRCDYFAWKNAKGTKRGRDVVNVGVVKKRK</sequence>
<dbReference type="AlphaFoldDB" id="A0AAD5X6N9"/>
<name>A0AAD5X6N9_9FUNG</name>
<evidence type="ECO:0000256" key="11">
    <source>
        <dbReference type="RuleBase" id="RU362131"/>
    </source>
</evidence>
<keyword evidence="14" id="KW-0540">Nuclease</keyword>
<evidence type="ECO:0000256" key="1">
    <source>
        <dbReference type="ARBA" id="ARBA00007092"/>
    </source>
</evidence>
<dbReference type="PROSITE" id="PS51435">
    <property type="entry name" value="AP_NUCLEASE_F1_4"/>
    <property type="match status" value="1"/>
</dbReference>
<keyword evidence="11" id="KW-0234">DNA repair</keyword>
<feature type="site" description="Interaction with DNA substrate" evidence="9">
    <location>
        <position position="124"/>
    </location>
</feature>
<dbReference type="NCBIfam" id="TIGR00633">
    <property type="entry name" value="xth"/>
    <property type="match status" value="1"/>
</dbReference>
<feature type="compositionally biased region" description="Low complexity" evidence="12">
    <location>
        <begin position="389"/>
        <end position="403"/>
    </location>
</feature>
<evidence type="ECO:0000256" key="4">
    <source>
        <dbReference type="ARBA" id="ARBA00022801"/>
    </source>
</evidence>
<feature type="region of interest" description="Disordered" evidence="12">
    <location>
        <begin position="280"/>
        <end position="318"/>
    </location>
</feature>
<comment type="caution">
    <text evidence="14">The sequence shown here is derived from an EMBL/GenBank/DDBJ whole genome shotgun (WGS) entry which is preliminary data.</text>
</comment>
<evidence type="ECO:0000256" key="7">
    <source>
        <dbReference type="ARBA" id="ARBA00023242"/>
    </source>
</evidence>
<dbReference type="GO" id="GO:0008270">
    <property type="term" value="F:zinc ion binding"/>
    <property type="evidence" value="ECO:0007669"/>
    <property type="project" value="UniProtKB-KW"/>
</dbReference>
<feature type="compositionally biased region" description="Polar residues" evidence="12">
    <location>
        <begin position="369"/>
        <end position="381"/>
    </location>
</feature>
<feature type="compositionally biased region" description="Polar residues" evidence="12">
    <location>
        <begin position="404"/>
        <end position="413"/>
    </location>
</feature>
<keyword evidence="3 10" id="KW-0863">Zinc-finger</keyword>
<dbReference type="EC" id="3.1.-.-" evidence="11"/>
<feature type="region of interest" description="Disordered" evidence="12">
    <location>
        <begin position="243"/>
        <end position="263"/>
    </location>
</feature>
<protein>
    <recommendedName>
        <fullName evidence="11">DNA-(apurinic or apyrimidinic site) endonuclease</fullName>
        <ecNumber evidence="11">3.1.-.-</ecNumber>
    </recommendedName>
</protein>